<dbReference type="InterPro" id="IPR022751">
    <property type="entry name" value="Alpha_mannosyltransferase"/>
</dbReference>
<evidence type="ECO:0000256" key="9">
    <source>
        <dbReference type="ARBA" id="ARBA00023136"/>
    </source>
</evidence>
<comment type="pathway">
    <text evidence="2">Protein modification; protein glycosylation.</text>
</comment>
<dbReference type="AlphaFoldDB" id="A0A1G4IW95"/>
<dbReference type="PANTHER" id="PTHR31646">
    <property type="entry name" value="ALPHA-1,2-MANNOSYLTRANSFERASE MNN2"/>
    <property type="match status" value="1"/>
</dbReference>
<keyword evidence="6" id="KW-0735">Signal-anchor</keyword>
<keyword evidence="8" id="KW-0333">Golgi apparatus</keyword>
<sequence>MTLNQSTRDLASGLASRIDLLGSRFRRSNHYWRRSGGKKLNLFGWLLATLVVVGFVIHGVRKSSLSLDIFDYSSILSDDDITNVEDEFSWSPPTAPEPVQLTEEKRSVFRDVLAVVQQFSPQGKLDTTKGSDCELGDIGIFDKAKFNKLTESGLSKCIQIPEKVQGALKTAHSEFKSAISDKLLPLFNNLDKPFEGEGIVMVGGGKFTLFALPAIVAIRKNSGVTLRNTIPIEIIISPEDDEDRQFCENVLPTVDSTGLTRCVFLDEIFEPETLSHIQGYQLKAIALLVSSFEKVLMLDADNYVVNTLEGYFDSEIFKQTGLVAWPDYWRRLHHPKLYDIVGVHVEKDKAIRNSIDDSSPSYIYEQMNKDNVPFHDFKNALPDAGTESGQLLVDKSKHLDTLILSLYYNYNGKSFFYPILGQGFAGEGDKDTFILASQVLHGYASYYQVKTPVSAMGHWTDSADEIRLPDDKVDTEQTKSFRGTAMLQHNYIEDSKYHSLAKEVIGDTLRERFENFCDDQKKQKPDELSDFEDERRTQCSHSQEIVTNFRKEMRSGYDIQTFMDFFTFTGVSFVHSHLPKYDPWEWSQNEDMMFDGAKARKGHQIDKETNDGVSKLKGTGHYRMYDSRIGQITGYDLELHNWDAFKTYLCDMDNGYTNFGYLSAKISATDDPKASASKMCKYIEERVKYLTETTFEV</sequence>
<dbReference type="GO" id="GO:0000139">
    <property type="term" value="C:Golgi membrane"/>
    <property type="evidence" value="ECO:0007669"/>
    <property type="project" value="UniProtKB-SubCell"/>
</dbReference>
<keyword evidence="9 10" id="KW-0472">Membrane</keyword>
<keyword evidence="12" id="KW-1185">Reference proteome</keyword>
<dbReference type="SUPFAM" id="SSF53448">
    <property type="entry name" value="Nucleotide-diphospho-sugar transferases"/>
    <property type="match status" value="1"/>
</dbReference>
<dbReference type="Proteomes" id="UP000191024">
    <property type="component" value="Chromosome B"/>
</dbReference>
<evidence type="ECO:0000256" key="6">
    <source>
        <dbReference type="ARBA" id="ARBA00022968"/>
    </source>
</evidence>
<evidence type="ECO:0000256" key="8">
    <source>
        <dbReference type="ARBA" id="ARBA00023034"/>
    </source>
</evidence>
<dbReference type="GO" id="GO:0000026">
    <property type="term" value="F:alpha-1,2-mannosyltransferase activity"/>
    <property type="evidence" value="ECO:0007669"/>
    <property type="project" value="TreeGrafter"/>
</dbReference>
<comment type="subcellular location">
    <subcellularLocation>
        <location evidence="1">Golgi apparatus membrane</location>
        <topology evidence="1">Single-pass type II membrane protein</topology>
    </subcellularLocation>
</comment>
<keyword evidence="7 10" id="KW-1133">Transmembrane helix</keyword>
<reference evidence="11 12" key="1">
    <citation type="submission" date="2016-03" db="EMBL/GenBank/DDBJ databases">
        <authorList>
            <person name="Devillers H."/>
        </authorList>
    </citation>
    <scope>NUCLEOTIDE SEQUENCE [LARGE SCALE GENOMIC DNA]</scope>
    <source>
        <strain evidence="11">CBS 11717</strain>
    </source>
</reference>
<evidence type="ECO:0000256" key="5">
    <source>
        <dbReference type="ARBA" id="ARBA00022692"/>
    </source>
</evidence>
<protein>
    <submittedName>
        <fullName evidence="11">LAMI_0B06018g1_1</fullName>
    </submittedName>
</protein>
<dbReference type="InterPro" id="IPR029044">
    <property type="entry name" value="Nucleotide-diphossugar_trans"/>
</dbReference>
<dbReference type="GO" id="GO:0046354">
    <property type="term" value="P:mannan biosynthetic process"/>
    <property type="evidence" value="ECO:0007669"/>
    <property type="project" value="TreeGrafter"/>
</dbReference>
<dbReference type="Pfam" id="PF11051">
    <property type="entry name" value="Mannosyl_trans3"/>
    <property type="match status" value="1"/>
</dbReference>
<comment type="similarity">
    <text evidence="3">Belongs to the MNN1/MNT family.</text>
</comment>
<evidence type="ECO:0000256" key="4">
    <source>
        <dbReference type="ARBA" id="ARBA00022679"/>
    </source>
</evidence>
<dbReference type="EMBL" id="LT598464">
    <property type="protein sequence ID" value="SCU81389.1"/>
    <property type="molecule type" value="Genomic_DNA"/>
</dbReference>
<dbReference type="STRING" id="1230905.A0A1G4IW95"/>
<dbReference type="PANTHER" id="PTHR31646:SF1">
    <property type="entry name" value="ALPHA-1,2-MANNOSYLTRANSFERASE MNN2"/>
    <property type="match status" value="1"/>
</dbReference>
<evidence type="ECO:0000313" key="11">
    <source>
        <dbReference type="EMBL" id="SCU81389.1"/>
    </source>
</evidence>
<evidence type="ECO:0000256" key="10">
    <source>
        <dbReference type="SAM" id="Phobius"/>
    </source>
</evidence>
<dbReference type="OrthoDB" id="430354at2759"/>
<proteinExistence type="inferred from homology"/>
<evidence type="ECO:0000256" key="7">
    <source>
        <dbReference type="ARBA" id="ARBA00022989"/>
    </source>
</evidence>
<name>A0A1G4IW95_9SACH</name>
<organism evidence="11 12">
    <name type="scientific">Lachancea mirantina</name>
    <dbReference type="NCBI Taxonomy" id="1230905"/>
    <lineage>
        <taxon>Eukaryota</taxon>
        <taxon>Fungi</taxon>
        <taxon>Dikarya</taxon>
        <taxon>Ascomycota</taxon>
        <taxon>Saccharomycotina</taxon>
        <taxon>Saccharomycetes</taxon>
        <taxon>Saccharomycetales</taxon>
        <taxon>Saccharomycetaceae</taxon>
        <taxon>Lachancea</taxon>
    </lineage>
</organism>
<gene>
    <name evidence="11" type="ORF">LAMI_0B06018G</name>
</gene>
<evidence type="ECO:0000313" key="12">
    <source>
        <dbReference type="Proteomes" id="UP000191024"/>
    </source>
</evidence>
<evidence type="ECO:0000256" key="2">
    <source>
        <dbReference type="ARBA" id="ARBA00004922"/>
    </source>
</evidence>
<evidence type="ECO:0000256" key="3">
    <source>
        <dbReference type="ARBA" id="ARBA00009105"/>
    </source>
</evidence>
<feature type="transmembrane region" description="Helical" evidence="10">
    <location>
        <begin position="42"/>
        <end position="60"/>
    </location>
</feature>
<keyword evidence="4" id="KW-0808">Transferase</keyword>
<accession>A0A1G4IW95</accession>
<keyword evidence="5 10" id="KW-0812">Transmembrane</keyword>
<evidence type="ECO:0000256" key="1">
    <source>
        <dbReference type="ARBA" id="ARBA00004323"/>
    </source>
</evidence>